<feature type="domain" description="Peptidase M12A" evidence="11">
    <location>
        <begin position="49"/>
        <end position="248"/>
    </location>
</feature>
<evidence type="ECO:0000256" key="1">
    <source>
        <dbReference type="ARBA" id="ARBA00011245"/>
    </source>
</evidence>
<dbReference type="EC" id="3.4.24.-" evidence="9"/>
<dbReference type="SUPFAM" id="SSF55486">
    <property type="entry name" value="Metalloproteases ('zincins'), catalytic domain"/>
    <property type="match status" value="1"/>
</dbReference>
<feature type="binding site" evidence="8">
    <location>
        <position position="140"/>
    </location>
    <ligand>
        <name>Zn(2+)</name>
        <dbReference type="ChEBI" id="CHEBI:29105"/>
        <note>catalytic</note>
    </ligand>
</feature>
<evidence type="ECO:0000256" key="9">
    <source>
        <dbReference type="RuleBase" id="RU361183"/>
    </source>
</evidence>
<dbReference type="PROSITE" id="PS51864">
    <property type="entry name" value="ASTACIN"/>
    <property type="match status" value="1"/>
</dbReference>
<sequence>MIFVVFLLMVGFTFASKVESNETFWSPMEGDLFEGDIKLVPGQIDFERNAVLDRSSRWPQNTIYYKIDSVFSSAQREVILQAMEEYHKHTCIKFVERSNEENYIFIHSSAGCWSHVGKVGGSQEFSLQIPACINKGIIMHEMMHTIGFWHEQSRADRDHYVNIHWDNIRAHQKHNFNKYTLFEVDHLEETYDYKSIMHYHAWAFALDFNKPTLSSKSPSVSLNDLGVAVRLEQFTDGDKRKINKYYEC</sequence>
<dbReference type="SMART" id="SM00235">
    <property type="entry name" value="ZnMc"/>
    <property type="match status" value="1"/>
</dbReference>
<dbReference type="CDD" id="cd04280">
    <property type="entry name" value="ZnMc_astacin_like"/>
    <property type="match status" value="1"/>
</dbReference>
<dbReference type="InterPro" id="IPR006026">
    <property type="entry name" value="Peptidase_Metallo"/>
</dbReference>
<proteinExistence type="predicted"/>
<feature type="signal peptide" evidence="10">
    <location>
        <begin position="1"/>
        <end position="15"/>
    </location>
</feature>
<keyword evidence="6 8" id="KW-0482">Metalloprotease</keyword>
<gene>
    <name evidence="13" type="primary">LOC106463190</name>
</gene>
<keyword evidence="12" id="KW-1185">Reference proteome</keyword>
<feature type="chain" id="PRO_5045349908" description="Metalloendopeptidase" evidence="10">
    <location>
        <begin position="16"/>
        <end position="248"/>
    </location>
</feature>
<feature type="active site" evidence="8">
    <location>
        <position position="141"/>
    </location>
</feature>
<evidence type="ECO:0000313" key="12">
    <source>
        <dbReference type="Proteomes" id="UP000694941"/>
    </source>
</evidence>
<keyword evidence="10" id="KW-0732">Signal</keyword>
<evidence type="ECO:0000256" key="7">
    <source>
        <dbReference type="ARBA" id="ARBA00025529"/>
    </source>
</evidence>
<evidence type="ECO:0000259" key="11">
    <source>
        <dbReference type="PROSITE" id="PS51864"/>
    </source>
</evidence>
<evidence type="ECO:0000256" key="2">
    <source>
        <dbReference type="ARBA" id="ARBA00022670"/>
    </source>
</evidence>
<dbReference type="PANTHER" id="PTHR10127:SF780">
    <property type="entry name" value="METALLOENDOPEPTIDASE"/>
    <property type="match status" value="1"/>
</dbReference>
<dbReference type="InterPro" id="IPR001506">
    <property type="entry name" value="Peptidase_M12A"/>
</dbReference>
<accession>A0ABM1BBG2</accession>
<evidence type="ECO:0000256" key="5">
    <source>
        <dbReference type="ARBA" id="ARBA00022833"/>
    </source>
</evidence>
<protein>
    <recommendedName>
        <fullName evidence="9">Metalloendopeptidase</fullName>
        <ecNumber evidence="9">3.4.24.-</ecNumber>
    </recommendedName>
</protein>
<evidence type="ECO:0000256" key="4">
    <source>
        <dbReference type="ARBA" id="ARBA00022801"/>
    </source>
</evidence>
<name>A0ABM1BBG2_LIMPO</name>
<dbReference type="InterPro" id="IPR034035">
    <property type="entry name" value="Astacin-like_dom"/>
</dbReference>
<evidence type="ECO:0000256" key="8">
    <source>
        <dbReference type="PROSITE-ProRule" id="PRU01211"/>
    </source>
</evidence>
<dbReference type="GeneID" id="106463190"/>
<evidence type="ECO:0000256" key="6">
    <source>
        <dbReference type="ARBA" id="ARBA00023049"/>
    </source>
</evidence>
<dbReference type="RefSeq" id="XP_013778641.1">
    <property type="nucleotide sequence ID" value="XM_013923187.2"/>
</dbReference>
<dbReference type="Gene3D" id="3.40.390.10">
    <property type="entry name" value="Collagenase (Catalytic Domain)"/>
    <property type="match status" value="1"/>
</dbReference>
<dbReference type="Pfam" id="PF01400">
    <property type="entry name" value="Astacin"/>
    <property type="match status" value="1"/>
</dbReference>
<dbReference type="Proteomes" id="UP000694941">
    <property type="component" value="Unplaced"/>
</dbReference>
<organism evidence="12 13">
    <name type="scientific">Limulus polyphemus</name>
    <name type="common">Atlantic horseshoe crab</name>
    <dbReference type="NCBI Taxonomy" id="6850"/>
    <lineage>
        <taxon>Eukaryota</taxon>
        <taxon>Metazoa</taxon>
        <taxon>Ecdysozoa</taxon>
        <taxon>Arthropoda</taxon>
        <taxon>Chelicerata</taxon>
        <taxon>Merostomata</taxon>
        <taxon>Xiphosura</taxon>
        <taxon>Limulidae</taxon>
        <taxon>Limulus</taxon>
    </lineage>
</organism>
<keyword evidence="4 8" id="KW-0378">Hydrolase</keyword>
<feature type="binding site" evidence="8">
    <location>
        <position position="150"/>
    </location>
    <ligand>
        <name>Zn(2+)</name>
        <dbReference type="ChEBI" id="CHEBI:29105"/>
        <note>catalytic</note>
    </ligand>
</feature>
<keyword evidence="2 8" id="KW-0645">Protease</keyword>
<evidence type="ECO:0000256" key="10">
    <source>
        <dbReference type="SAM" id="SignalP"/>
    </source>
</evidence>
<comment type="function">
    <text evidence="7">Zinc metalloprotease. Provoques deadhesion of endothelial cells from cell cultures, and also degradation of fibronectin, fibrinogen and gelatin in vitro. Its role in the venom is not fully understood but it might act as a spreading factor that facilitates diffusion of other venom toxins. Alternatively, it might be involved in the proteolytic processing of other venom toxins or it might play a role in extra-oral digestion of prey.</text>
</comment>
<evidence type="ECO:0000313" key="13">
    <source>
        <dbReference type="RefSeq" id="XP_013778641.1"/>
    </source>
</evidence>
<comment type="caution">
    <text evidence="8">Lacks conserved residue(s) required for the propagation of feature annotation.</text>
</comment>
<dbReference type="PRINTS" id="PR00480">
    <property type="entry name" value="ASTACIN"/>
</dbReference>
<keyword evidence="3 8" id="KW-0479">Metal-binding</keyword>
<reference evidence="13" key="1">
    <citation type="submission" date="2025-08" db="UniProtKB">
        <authorList>
            <consortium name="RefSeq"/>
        </authorList>
    </citation>
    <scope>IDENTIFICATION</scope>
    <source>
        <tissue evidence="13">Muscle</tissue>
    </source>
</reference>
<feature type="binding site" evidence="8">
    <location>
        <position position="144"/>
    </location>
    <ligand>
        <name>Zn(2+)</name>
        <dbReference type="ChEBI" id="CHEBI:29105"/>
        <note>catalytic</note>
    </ligand>
</feature>
<dbReference type="InterPro" id="IPR024079">
    <property type="entry name" value="MetalloPept_cat_dom_sf"/>
</dbReference>
<comment type="subunit">
    <text evidence="1">Monomer.</text>
</comment>
<dbReference type="PANTHER" id="PTHR10127">
    <property type="entry name" value="DISCOIDIN, CUB, EGF, LAMININ , AND ZINC METALLOPROTEASE DOMAIN CONTAINING"/>
    <property type="match status" value="1"/>
</dbReference>
<evidence type="ECO:0000256" key="3">
    <source>
        <dbReference type="ARBA" id="ARBA00022723"/>
    </source>
</evidence>
<keyword evidence="5 8" id="KW-0862">Zinc</keyword>
<comment type="cofactor">
    <cofactor evidence="8 9">
        <name>Zn(2+)</name>
        <dbReference type="ChEBI" id="CHEBI:29105"/>
    </cofactor>
    <text evidence="8 9">Binds 1 zinc ion per subunit.</text>
</comment>